<feature type="domain" description="RanBP2-type" evidence="4">
    <location>
        <begin position="16"/>
        <end position="46"/>
    </location>
</feature>
<evidence type="ECO:0000256" key="3">
    <source>
        <dbReference type="ARBA" id="ARBA00022833"/>
    </source>
</evidence>
<evidence type="ECO:0000256" key="2">
    <source>
        <dbReference type="ARBA" id="ARBA00022771"/>
    </source>
</evidence>
<dbReference type="InterPro" id="IPR001876">
    <property type="entry name" value="Znf_RanBP2"/>
</dbReference>
<feature type="non-terminal residue" evidence="5">
    <location>
        <position position="1"/>
    </location>
</feature>
<dbReference type="Gene3D" id="2.30.30.380">
    <property type="entry name" value="Zn-finger domain of Sec23/24"/>
    <property type="match status" value="1"/>
</dbReference>
<dbReference type="GO" id="GO:0008270">
    <property type="term" value="F:zinc ion binding"/>
    <property type="evidence" value="ECO:0007669"/>
    <property type="project" value="UniProtKB-KW"/>
</dbReference>
<protein>
    <recommendedName>
        <fullName evidence="4">RanBP2-type domain-containing protein</fullName>
    </recommendedName>
</protein>
<keyword evidence="2" id="KW-0863">Zinc-finger</keyword>
<organism evidence="5">
    <name type="scientific">marine metagenome</name>
    <dbReference type="NCBI Taxonomy" id="408172"/>
    <lineage>
        <taxon>unclassified sequences</taxon>
        <taxon>metagenomes</taxon>
        <taxon>ecological metagenomes</taxon>
    </lineage>
</organism>
<evidence type="ECO:0000313" key="5">
    <source>
        <dbReference type="EMBL" id="SVB62546.1"/>
    </source>
</evidence>
<sequence>VEIISNYEEILKQPAQDGKSWQCEECNQVNPDTFELCWNCQANRMMVT</sequence>
<name>A0A382FHI6_9ZZZZ</name>
<keyword evidence="1" id="KW-0479">Metal-binding</keyword>
<evidence type="ECO:0000256" key="1">
    <source>
        <dbReference type="ARBA" id="ARBA00022723"/>
    </source>
</evidence>
<dbReference type="SUPFAM" id="SSF90209">
    <property type="entry name" value="Ran binding protein zinc finger-like"/>
    <property type="match status" value="1"/>
</dbReference>
<reference evidence="5" key="1">
    <citation type="submission" date="2018-05" db="EMBL/GenBank/DDBJ databases">
        <authorList>
            <person name="Lanie J.A."/>
            <person name="Ng W.-L."/>
            <person name="Kazmierczak K.M."/>
            <person name="Andrzejewski T.M."/>
            <person name="Davidsen T.M."/>
            <person name="Wayne K.J."/>
            <person name="Tettelin H."/>
            <person name="Glass J.I."/>
            <person name="Rusch D."/>
            <person name="Podicherti R."/>
            <person name="Tsui H.-C.T."/>
            <person name="Winkler M.E."/>
        </authorList>
    </citation>
    <scope>NUCLEOTIDE SEQUENCE</scope>
</reference>
<dbReference type="AlphaFoldDB" id="A0A382FHI6"/>
<evidence type="ECO:0000259" key="4">
    <source>
        <dbReference type="PROSITE" id="PS50199"/>
    </source>
</evidence>
<dbReference type="EMBL" id="UINC01050046">
    <property type="protein sequence ID" value="SVB62546.1"/>
    <property type="molecule type" value="Genomic_DNA"/>
</dbReference>
<accession>A0A382FHI6</accession>
<dbReference type="PROSITE" id="PS50199">
    <property type="entry name" value="ZF_RANBP2_2"/>
    <property type="match status" value="1"/>
</dbReference>
<keyword evidence="3" id="KW-0862">Zinc</keyword>
<dbReference type="InterPro" id="IPR036443">
    <property type="entry name" value="Znf_RanBP2_sf"/>
</dbReference>
<dbReference type="PROSITE" id="PS01358">
    <property type="entry name" value="ZF_RANBP2_1"/>
    <property type="match status" value="1"/>
</dbReference>
<gene>
    <name evidence="5" type="ORF">METZ01_LOCUS215400</name>
</gene>
<proteinExistence type="predicted"/>